<dbReference type="FunFam" id="3.40.50.2300:FF:000018">
    <property type="entry name" value="DNA-binding transcriptional regulator NtrC"/>
    <property type="match status" value="1"/>
</dbReference>
<dbReference type="SUPFAM" id="SSF52172">
    <property type="entry name" value="CheY-like"/>
    <property type="match status" value="1"/>
</dbReference>
<reference evidence="8 9" key="1">
    <citation type="journal article" date="2018" name="Nat. Biotechnol.">
        <title>A standardized bacterial taxonomy based on genome phylogeny substantially revises the tree of life.</title>
        <authorList>
            <person name="Parks D.H."/>
            <person name="Chuvochina M."/>
            <person name="Waite D.W."/>
            <person name="Rinke C."/>
            <person name="Skarshewski A."/>
            <person name="Chaumeil P.A."/>
            <person name="Hugenholtz P."/>
        </authorList>
    </citation>
    <scope>NUCLEOTIDE SEQUENCE [LARGE SCALE GENOMIC DNA]</scope>
    <source>
        <strain evidence="8">UBA8672</strain>
    </source>
</reference>
<dbReference type="InterPro" id="IPR001789">
    <property type="entry name" value="Sig_transdc_resp-reg_receiver"/>
</dbReference>
<keyword evidence="1 5" id="KW-0597">Phosphoprotein</keyword>
<evidence type="ECO:0000313" key="8">
    <source>
        <dbReference type="EMBL" id="HCW93979.1"/>
    </source>
</evidence>
<feature type="modified residue" description="4-aspartylphosphate" evidence="5">
    <location>
        <position position="55"/>
    </location>
</feature>
<dbReference type="AlphaFoldDB" id="A0A3D5QFD7"/>
<dbReference type="CDD" id="cd00077">
    <property type="entry name" value="HDc"/>
    <property type="match status" value="1"/>
</dbReference>
<evidence type="ECO:0000256" key="4">
    <source>
        <dbReference type="ARBA" id="ARBA00023163"/>
    </source>
</evidence>
<keyword evidence="3" id="KW-0805">Transcription regulation</keyword>
<evidence type="ECO:0008006" key="10">
    <source>
        <dbReference type="Google" id="ProtNLM"/>
    </source>
</evidence>
<comment type="caution">
    <text evidence="8">The sequence shown here is derived from an EMBL/GenBank/DDBJ whole genome shotgun (WGS) entry which is preliminary data.</text>
</comment>
<keyword evidence="2" id="KW-0902">Two-component regulatory system</keyword>
<dbReference type="SUPFAM" id="SSF109604">
    <property type="entry name" value="HD-domain/PDEase-like"/>
    <property type="match status" value="1"/>
</dbReference>
<dbReference type="SUPFAM" id="SSF55781">
    <property type="entry name" value="GAF domain-like"/>
    <property type="match status" value="1"/>
</dbReference>
<dbReference type="Gene3D" id="3.30.450.40">
    <property type="match status" value="1"/>
</dbReference>
<name>A0A3D5QFD7_FLESI</name>
<dbReference type="EMBL" id="DPPF01000210">
    <property type="protein sequence ID" value="HCW93979.1"/>
    <property type="molecule type" value="Genomic_DNA"/>
</dbReference>
<dbReference type="InterPro" id="IPR052020">
    <property type="entry name" value="Cyclic_di-GMP/3'3'-cGAMP_PDE"/>
</dbReference>
<dbReference type="SMART" id="SM00448">
    <property type="entry name" value="REC"/>
    <property type="match status" value="1"/>
</dbReference>
<dbReference type="InterPro" id="IPR029016">
    <property type="entry name" value="GAF-like_dom_sf"/>
</dbReference>
<protein>
    <recommendedName>
        <fullName evidence="10">Response regulator receiver modulated metal dependent phosphohydrolase</fullName>
    </recommendedName>
</protein>
<dbReference type="Gene3D" id="3.40.50.2300">
    <property type="match status" value="1"/>
</dbReference>
<dbReference type="SMART" id="SM00471">
    <property type="entry name" value="HDc"/>
    <property type="match status" value="1"/>
</dbReference>
<evidence type="ECO:0000256" key="3">
    <source>
        <dbReference type="ARBA" id="ARBA00023015"/>
    </source>
</evidence>
<dbReference type="PROSITE" id="PS51832">
    <property type="entry name" value="HD_GYP"/>
    <property type="match status" value="1"/>
</dbReference>
<dbReference type="GO" id="GO:0000160">
    <property type="term" value="P:phosphorelay signal transduction system"/>
    <property type="evidence" value="ECO:0007669"/>
    <property type="project" value="UniProtKB-KW"/>
</dbReference>
<dbReference type="PROSITE" id="PS50110">
    <property type="entry name" value="RESPONSE_REGULATORY"/>
    <property type="match status" value="1"/>
</dbReference>
<keyword evidence="4" id="KW-0804">Transcription</keyword>
<feature type="domain" description="HD-GYP" evidence="7">
    <location>
        <begin position="279"/>
        <end position="468"/>
    </location>
</feature>
<gene>
    <name evidence="8" type="ORF">DHM44_09890</name>
</gene>
<sequence length="468" mass="53379">MNDNVTVLVVDDEDYIRDSVKIILETEGFQVICTDNGHEALDILSAHYVDVLLSDIQMPEMDGISLLKEVKDKFKDVEVLLITGYPSLDSAVESVKVGAFDYITKPFKVDDLVNKIQKALDSKKLKRQVLELKQIVSIYDSSNFFSKTLNHDEILSQLQNVIKNELKISSFYIKLFTRQIEKTHNFDDDFKEFLNDSFSFKRSLITFSENESQIGHYKKNGQDINYIILPMFGTEGLWGIFAAYNKGAHTFRDIDVKVLNIYVSQCSMALQNSLSYEDLSKGYVETVTSLSKAVDAKDHYTRGHSENVKNYSLMIVDEMGFNEEFRDLMFYAGLLHDIGKIGVSTDIIIKPDKLTDYEYGEMKKHPIYGKEILEPIEFLGDVPQYVLYHHEKMDGTGYPYGLVKDEIPLGARILQVSDSFDAMTTDRSYRPKKEIKEAVEELDNCTGTQFDPEIVKAFKSALKGNGII</sequence>
<evidence type="ECO:0000259" key="6">
    <source>
        <dbReference type="PROSITE" id="PS50110"/>
    </source>
</evidence>
<evidence type="ECO:0000259" key="7">
    <source>
        <dbReference type="PROSITE" id="PS51832"/>
    </source>
</evidence>
<dbReference type="PANTHER" id="PTHR45228">
    <property type="entry name" value="CYCLIC DI-GMP PHOSPHODIESTERASE TM_0186-RELATED"/>
    <property type="match status" value="1"/>
</dbReference>
<dbReference type="Proteomes" id="UP000262325">
    <property type="component" value="Unassembled WGS sequence"/>
</dbReference>
<dbReference type="InterPro" id="IPR037522">
    <property type="entry name" value="HD_GYP_dom"/>
</dbReference>
<proteinExistence type="predicted"/>
<organism evidence="8 9">
    <name type="scientific">Flexistipes sinusarabici</name>
    <dbReference type="NCBI Taxonomy" id="2352"/>
    <lineage>
        <taxon>Bacteria</taxon>
        <taxon>Pseudomonadati</taxon>
        <taxon>Deferribacterota</taxon>
        <taxon>Deferribacteres</taxon>
        <taxon>Deferribacterales</taxon>
        <taxon>Flexistipitaceae</taxon>
        <taxon>Flexistipes</taxon>
    </lineage>
</organism>
<dbReference type="Gene3D" id="1.10.3210.10">
    <property type="entry name" value="Hypothetical protein af1432"/>
    <property type="match status" value="1"/>
</dbReference>
<accession>A0A3D5QFD7</accession>
<evidence type="ECO:0000256" key="5">
    <source>
        <dbReference type="PROSITE-ProRule" id="PRU00169"/>
    </source>
</evidence>
<dbReference type="Pfam" id="PF00072">
    <property type="entry name" value="Response_reg"/>
    <property type="match status" value="1"/>
</dbReference>
<dbReference type="InterPro" id="IPR011006">
    <property type="entry name" value="CheY-like_superfamily"/>
</dbReference>
<evidence type="ECO:0000256" key="2">
    <source>
        <dbReference type="ARBA" id="ARBA00023012"/>
    </source>
</evidence>
<feature type="domain" description="Response regulatory" evidence="6">
    <location>
        <begin position="6"/>
        <end position="120"/>
    </location>
</feature>
<evidence type="ECO:0000256" key="1">
    <source>
        <dbReference type="ARBA" id="ARBA00022553"/>
    </source>
</evidence>
<dbReference type="InterPro" id="IPR003607">
    <property type="entry name" value="HD/PDEase_dom"/>
</dbReference>
<dbReference type="Pfam" id="PF13487">
    <property type="entry name" value="HD_5"/>
    <property type="match status" value="1"/>
</dbReference>
<evidence type="ECO:0000313" key="9">
    <source>
        <dbReference type="Proteomes" id="UP000262325"/>
    </source>
</evidence>